<evidence type="ECO:0000259" key="15">
    <source>
        <dbReference type="Pfam" id="PF01726"/>
    </source>
</evidence>
<evidence type="ECO:0000313" key="17">
    <source>
        <dbReference type="Proteomes" id="UP000178377"/>
    </source>
</evidence>
<evidence type="ECO:0000256" key="10">
    <source>
        <dbReference type="ARBA" id="ARBA00023204"/>
    </source>
</evidence>
<dbReference type="Gene3D" id="2.10.109.10">
    <property type="entry name" value="Umud Fragment, subunit A"/>
    <property type="match status" value="1"/>
</dbReference>
<dbReference type="InterPro" id="IPR039418">
    <property type="entry name" value="LexA-like"/>
</dbReference>
<evidence type="ECO:0000256" key="3">
    <source>
        <dbReference type="ARBA" id="ARBA00022705"/>
    </source>
</evidence>
<keyword evidence="2 12" id="KW-0678">Repressor</keyword>
<comment type="subunit">
    <text evidence="12">Homodimer.</text>
</comment>
<dbReference type="PANTHER" id="PTHR33516">
    <property type="entry name" value="LEXA REPRESSOR"/>
    <property type="match status" value="1"/>
</dbReference>
<keyword evidence="8 12" id="KW-0238">DNA-binding</keyword>
<evidence type="ECO:0000256" key="8">
    <source>
        <dbReference type="ARBA" id="ARBA00023125"/>
    </source>
</evidence>
<feature type="site" description="Cleavage; by autolysis" evidence="12">
    <location>
        <begin position="89"/>
        <end position="90"/>
    </location>
</feature>
<sequence>MNLSSKQKKLLEFIRSNLEEKGFPPTFSEMAETLGVRSKNAIAKMLHKFENLGLIDRDSTARGIRLLNPEGEMVGGAMFAAPIVGAVAAGSPILAEENIETWVNLPTTLVRNRKDVFVLKVRGESMHDAGILDGDLVIVSPSAAIRNRDIVVALLQDEATVKRYIEISGRKYLKAENAKYKNIYPKQEWRISGKVVGVIRQIE</sequence>
<dbReference type="SUPFAM" id="SSF46785">
    <property type="entry name" value="Winged helix' DNA-binding domain"/>
    <property type="match status" value="1"/>
</dbReference>
<comment type="similarity">
    <text evidence="1 12 13">Belongs to the peptidase S24 family.</text>
</comment>
<evidence type="ECO:0000256" key="4">
    <source>
        <dbReference type="ARBA" id="ARBA00022763"/>
    </source>
</evidence>
<keyword evidence="5 12" id="KW-0378">Hydrolase</keyword>
<organism evidence="16 17">
    <name type="scientific">Candidatus Doudnabacteria bacterium RIFCSPHIGHO2_01_FULL_50_11</name>
    <dbReference type="NCBI Taxonomy" id="1817828"/>
    <lineage>
        <taxon>Bacteria</taxon>
        <taxon>Candidatus Doudnaibacteriota</taxon>
    </lineage>
</organism>
<dbReference type="InterPro" id="IPR006200">
    <property type="entry name" value="LexA"/>
</dbReference>
<evidence type="ECO:0000256" key="5">
    <source>
        <dbReference type="ARBA" id="ARBA00022801"/>
    </source>
</evidence>
<evidence type="ECO:0000256" key="11">
    <source>
        <dbReference type="ARBA" id="ARBA00023236"/>
    </source>
</evidence>
<evidence type="ECO:0000256" key="2">
    <source>
        <dbReference type="ARBA" id="ARBA00022491"/>
    </source>
</evidence>
<dbReference type="GO" id="GO:0006281">
    <property type="term" value="P:DNA repair"/>
    <property type="evidence" value="ECO:0007669"/>
    <property type="project" value="UniProtKB-UniRule"/>
</dbReference>
<gene>
    <name evidence="12" type="primary">lexA</name>
    <name evidence="16" type="ORF">A2722_02590</name>
</gene>
<dbReference type="InterPro" id="IPR036388">
    <property type="entry name" value="WH-like_DNA-bd_sf"/>
</dbReference>
<keyword evidence="7 12" id="KW-0805">Transcription regulation</keyword>
<dbReference type="InterPro" id="IPR036390">
    <property type="entry name" value="WH_DNA-bd_sf"/>
</dbReference>
<proteinExistence type="inferred from homology"/>
<dbReference type="NCBIfam" id="TIGR00498">
    <property type="entry name" value="lexA"/>
    <property type="match status" value="1"/>
</dbReference>
<keyword evidence="11 12" id="KW-0742">SOS response</keyword>
<comment type="caution">
    <text evidence="16">The sequence shown here is derived from an EMBL/GenBank/DDBJ whole genome shotgun (WGS) entry which is preliminary data.</text>
</comment>
<feature type="active site" description="For autocatalytic cleavage activity" evidence="12">
    <location>
        <position position="162"/>
    </location>
</feature>
<dbReference type="AlphaFoldDB" id="A0A1F5PLL8"/>
<evidence type="ECO:0000259" key="14">
    <source>
        <dbReference type="Pfam" id="PF00717"/>
    </source>
</evidence>
<dbReference type="GO" id="GO:0004252">
    <property type="term" value="F:serine-type endopeptidase activity"/>
    <property type="evidence" value="ECO:0007669"/>
    <property type="project" value="UniProtKB-UniRule"/>
</dbReference>
<dbReference type="GO" id="GO:0045892">
    <property type="term" value="P:negative regulation of DNA-templated transcription"/>
    <property type="evidence" value="ECO:0007669"/>
    <property type="project" value="UniProtKB-UniRule"/>
</dbReference>
<evidence type="ECO:0000256" key="6">
    <source>
        <dbReference type="ARBA" id="ARBA00022813"/>
    </source>
</evidence>
<name>A0A1F5PLL8_9BACT</name>
<comment type="catalytic activity">
    <reaction evidence="12">
        <text>Hydrolysis of Ala-|-Gly bond in repressor LexA.</text>
        <dbReference type="EC" id="3.4.21.88"/>
    </reaction>
</comment>
<evidence type="ECO:0000256" key="12">
    <source>
        <dbReference type="HAMAP-Rule" id="MF_00015"/>
    </source>
</evidence>
<keyword evidence="3 12" id="KW-0235">DNA replication</keyword>
<dbReference type="SUPFAM" id="SSF51306">
    <property type="entry name" value="LexA/Signal peptidase"/>
    <property type="match status" value="1"/>
</dbReference>
<feature type="DNA-binding region" description="H-T-H motif" evidence="12">
    <location>
        <begin position="27"/>
        <end position="47"/>
    </location>
</feature>
<dbReference type="GO" id="GO:0009432">
    <property type="term" value="P:SOS response"/>
    <property type="evidence" value="ECO:0007669"/>
    <property type="project" value="UniProtKB-UniRule"/>
</dbReference>
<dbReference type="InterPro" id="IPR015927">
    <property type="entry name" value="Peptidase_S24_S26A/B/C"/>
</dbReference>
<reference evidence="16 17" key="1">
    <citation type="journal article" date="2016" name="Nat. Commun.">
        <title>Thousands of microbial genomes shed light on interconnected biogeochemical processes in an aquifer system.</title>
        <authorList>
            <person name="Anantharaman K."/>
            <person name="Brown C.T."/>
            <person name="Hug L.A."/>
            <person name="Sharon I."/>
            <person name="Castelle C.J."/>
            <person name="Probst A.J."/>
            <person name="Thomas B.C."/>
            <person name="Singh A."/>
            <person name="Wilkins M.J."/>
            <person name="Karaoz U."/>
            <person name="Brodie E.L."/>
            <person name="Williams K.H."/>
            <person name="Hubbard S.S."/>
            <person name="Banfield J.F."/>
        </authorList>
    </citation>
    <scope>NUCLEOTIDE SEQUENCE [LARGE SCALE GENOMIC DNA]</scope>
</reference>
<dbReference type="InterPro" id="IPR050077">
    <property type="entry name" value="LexA_repressor"/>
</dbReference>
<dbReference type="Proteomes" id="UP000178377">
    <property type="component" value="Unassembled WGS sequence"/>
</dbReference>
<dbReference type="EC" id="3.4.21.88" evidence="12"/>
<dbReference type="GO" id="GO:0003677">
    <property type="term" value="F:DNA binding"/>
    <property type="evidence" value="ECO:0007669"/>
    <property type="project" value="UniProtKB-UniRule"/>
</dbReference>
<feature type="domain" description="Peptidase S24/S26A/S26B/S26C" evidence="14">
    <location>
        <begin position="82"/>
        <end position="196"/>
    </location>
</feature>
<dbReference type="GO" id="GO:0006260">
    <property type="term" value="P:DNA replication"/>
    <property type="evidence" value="ECO:0007669"/>
    <property type="project" value="UniProtKB-UniRule"/>
</dbReference>
<dbReference type="HAMAP" id="MF_00015">
    <property type="entry name" value="LexA"/>
    <property type="match status" value="1"/>
</dbReference>
<protein>
    <recommendedName>
        <fullName evidence="12">LexA repressor</fullName>
        <ecNumber evidence="12">3.4.21.88</ecNumber>
    </recommendedName>
</protein>
<feature type="active site" description="For autocatalytic cleavage activity" evidence="12">
    <location>
        <position position="125"/>
    </location>
</feature>
<dbReference type="CDD" id="cd06529">
    <property type="entry name" value="S24_LexA-like"/>
    <property type="match status" value="1"/>
</dbReference>
<evidence type="ECO:0000256" key="7">
    <source>
        <dbReference type="ARBA" id="ARBA00023015"/>
    </source>
</evidence>
<dbReference type="PANTHER" id="PTHR33516:SF2">
    <property type="entry name" value="LEXA REPRESSOR-RELATED"/>
    <property type="match status" value="1"/>
</dbReference>
<accession>A0A1F5PLL8</accession>
<evidence type="ECO:0000256" key="13">
    <source>
        <dbReference type="RuleBase" id="RU003991"/>
    </source>
</evidence>
<dbReference type="InterPro" id="IPR036286">
    <property type="entry name" value="LexA/Signal_pep-like_sf"/>
</dbReference>
<dbReference type="EMBL" id="MFEO01000009">
    <property type="protein sequence ID" value="OGE90806.1"/>
    <property type="molecule type" value="Genomic_DNA"/>
</dbReference>
<dbReference type="STRING" id="1817828.A2722_02590"/>
<dbReference type="InterPro" id="IPR006197">
    <property type="entry name" value="Peptidase_S24_LexA"/>
</dbReference>
<comment type="function">
    <text evidence="12">Represses a number of genes involved in the response to DNA damage (SOS response), including recA and lexA. In the presence of single-stranded DNA, RecA interacts with LexA causing an autocatalytic cleavage which disrupts the DNA-binding part of LexA, leading to derepression of the SOS regulon and eventually DNA repair.</text>
</comment>
<dbReference type="Gene3D" id="1.10.10.10">
    <property type="entry name" value="Winged helix-like DNA-binding domain superfamily/Winged helix DNA-binding domain"/>
    <property type="match status" value="1"/>
</dbReference>
<dbReference type="InterPro" id="IPR006199">
    <property type="entry name" value="LexA_DNA-bd_dom"/>
</dbReference>
<keyword evidence="9 12" id="KW-0804">Transcription</keyword>
<dbReference type="Pfam" id="PF00717">
    <property type="entry name" value="Peptidase_S24"/>
    <property type="match status" value="1"/>
</dbReference>
<dbReference type="PRINTS" id="PR00726">
    <property type="entry name" value="LEXASERPTASE"/>
</dbReference>
<keyword evidence="10 12" id="KW-0234">DNA repair</keyword>
<feature type="domain" description="LexA repressor DNA-binding" evidence="15">
    <location>
        <begin position="2"/>
        <end position="61"/>
    </location>
</feature>
<dbReference type="Pfam" id="PF01726">
    <property type="entry name" value="LexA_DNA_bind"/>
    <property type="match status" value="1"/>
</dbReference>
<evidence type="ECO:0000256" key="9">
    <source>
        <dbReference type="ARBA" id="ARBA00023163"/>
    </source>
</evidence>
<dbReference type="FunFam" id="2.10.109.10:FF:000001">
    <property type="entry name" value="LexA repressor"/>
    <property type="match status" value="1"/>
</dbReference>
<keyword evidence="4 12" id="KW-0227">DNA damage</keyword>
<keyword evidence="6 12" id="KW-0068">Autocatalytic cleavage</keyword>
<evidence type="ECO:0000313" key="16">
    <source>
        <dbReference type="EMBL" id="OGE90806.1"/>
    </source>
</evidence>
<evidence type="ECO:0000256" key="1">
    <source>
        <dbReference type="ARBA" id="ARBA00007484"/>
    </source>
</evidence>
<dbReference type="GO" id="GO:0006508">
    <property type="term" value="P:proteolysis"/>
    <property type="evidence" value="ECO:0007669"/>
    <property type="project" value="InterPro"/>
</dbReference>